<dbReference type="EMBL" id="CAJVPL010007457">
    <property type="protein sequence ID" value="CAG8669729.1"/>
    <property type="molecule type" value="Genomic_DNA"/>
</dbReference>
<proteinExistence type="predicted"/>
<keyword evidence="2" id="KW-1185">Reference proteome</keyword>
<protein>
    <submittedName>
        <fullName evidence="1">2918_t:CDS:1</fullName>
    </submittedName>
</protein>
<evidence type="ECO:0000313" key="2">
    <source>
        <dbReference type="Proteomes" id="UP000789831"/>
    </source>
</evidence>
<dbReference type="Proteomes" id="UP000789831">
    <property type="component" value="Unassembled WGS sequence"/>
</dbReference>
<organism evidence="1 2">
    <name type="scientific">Ambispora gerdemannii</name>
    <dbReference type="NCBI Taxonomy" id="144530"/>
    <lineage>
        <taxon>Eukaryota</taxon>
        <taxon>Fungi</taxon>
        <taxon>Fungi incertae sedis</taxon>
        <taxon>Mucoromycota</taxon>
        <taxon>Glomeromycotina</taxon>
        <taxon>Glomeromycetes</taxon>
        <taxon>Archaeosporales</taxon>
        <taxon>Ambisporaceae</taxon>
        <taxon>Ambispora</taxon>
    </lineage>
</organism>
<sequence>MESSYNTIIRLKVLKALNINQESSSDYTQEDIAQNIRTLKIKLSSPMTDMNVNIYGTLKKNIDENLDISELTWKNPITSMESRENMKCGVPRLISSRVDEFIENFNEIDNFDHIRNIMHNKTWKEDEFELLKMVERILGVL</sequence>
<name>A0A9N9HFE3_9GLOM</name>
<evidence type="ECO:0000313" key="1">
    <source>
        <dbReference type="EMBL" id="CAG8669729.1"/>
    </source>
</evidence>
<dbReference type="OrthoDB" id="2427867at2759"/>
<dbReference type="AlphaFoldDB" id="A0A9N9HFE3"/>
<comment type="caution">
    <text evidence="1">The sequence shown here is derived from an EMBL/GenBank/DDBJ whole genome shotgun (WGS) entry which is preliminary data.</text>
</comment>
<accession>A0A9N9HFE3</accession>
<reference evidence="1" key="1">
    <citation type="submission" date="2021-06" db="EMBL/GenBank/DDBJ databases">
        <authorList>
            <person name="Kallberg Y."/>
            <person name="Tangrot J."/>
            <person name="Rosling A."/>
        </authorList>
    </citation>
    <scope>NUCLEOTIDE SEQUENCE</scope>
    <source>
        <strain evidence="1">MT106</strain>
    </source>
</reference>
<gene>
    <name evidence="1" type="ORF">AGERDE_LOCUS12201</name>
</gene>